<evidence type="ECO:0000313" key="2">
    <source>
        <dbReference type="Proteomes" id="UP001066276"/>
    </source>
</evidence>
<name>A0AAV7UYC1_PLEWA</name>
<dbReference type="AlphaFoldDB" id="A0AAV7UYC1"/>
<proteinExistence type="predicted"/>
<organism evidence="1 2">
    <name type="scientific">Pleurodeles waltl</name>
    <name type="common">Iberian ribbed newt</name>
    <dbReference type="NCBI Taxonomy" id="8319"/>
    <lineage>
        <taxon>Eukaryota</taxon>
        <taxon>Metazoa</taxon>
        <taxon>Chordata</taxon>
        <taxon>Craniata</taxon>
        <taxon>Vertebrata</taxon>
        <taxon>Euteleostomi</taxon>
        <taxon>Amphibia</taxon>
        <taxon>Batrachia</taxon>
        <taxon>Caudata</taxon>
        <taxon>Salamandroidea</taxon>
        <taxon>Salamandridae</taxon>
        <taxon>Pleurodelinae</taxon>
        <taxon>Pleurodeles</taxon>
    </lineage>
</organism>
<gene>
    <name evidence="1" type="ORF">NDU88_002400</name>
</gene>
<accession>A0AAV7UYC1</accession>
<dbReference type="Proteomes" id="UP001066276">
    <property type="component" value="Chromosome 2_2"/>
</dbReference>
<comment type="caution">
    <text evidence="1">The sequence shown here is derived from an EMBL/GenBank/DDBJ whole genome shotgun (WGS) entry which is preliminary data.</text>
</comment>
<keyword evidence="2" id="KW-1185">Reference proteome</keyword>
<dbReference type="EMBL" id="JANPWB010000004">
    <property type="protein sequence ID" value="KAJ1193095.1"/>
    <property type="molecule type" value="Genomic_DNA"/>
</dbReference>
<evidence type="ECO:0000313" key="1">
    <source>
        <dbReference type="EMBL" id="KAJ1193095.1"/>
    </source>
</evidence>
<sequence length="117" mass="13503">MRVPTPQAGKSRRLKIWSYMWDAKDSRLECDNGDPLLVQRTNALWLLCDAMKDMPEITSLFCELQVMPQEFLQDFLLRNHHLANGRHINMGHTLSHALVISVIPTPVQHQKLLSESQ</sequence>
<reference evidence="1" key="1">
    <citation type="journal article" date="2022" name="bioRxiv">
        <title>Sequencing and chromosome-scale assembly of the giantPleurodeles waltlgenome.</title>
        <authorList>
            <person name="Brown T."/>
            <person name="Elewa A."/>
            <person name="Iarovenko S."/>
            <person name="Subramanian E."/>
            <person name="Araus A.J."/>
            <person name="Petzold A."/>
            <person name="Susuki M."/>
            <person name="Suzuki K.-i.T."/>
            <person name="Hayashi T."/>
            <person name="Toyoda A."/>
            <person name="Oliveira C."/>
            <person name="Osipova E."/>
            <person name="Leigh N.D."/>
            <person name="Simon A."/>
            <person name="Yun M.H."/>
        </authorList>
    </citation>
    <scope>NUCLEOTIDE SEQUENCE</scope>
    <source>
        <strain evidence="1">20211129_DDA</strain>
        <tissue evidence="1">Liver</tissue>
    </source>
</reference>
<protein>
    <submittedName>
        <fullName evidence="1">Uncharacterized protein</fullName>
    </submittedName>
</protein>